<dbReference type="HOGENOM" id="CLU_2125404_0_0_1"/>
<accession>K3YM79</accession>
<reference evidence="2" key="2">
    <citation type="submission" date="2018-08" db="UniProtKB">
        <authorList>
            <consortium name="EnsemblPlants"/>
        </authorList>
    </citation>
    <scope>IDENTIFICATION</scope>
    <source>
        <strain evidence="2">Yugu1</strain>
    </source>
</reference>
<feature type="region of interest" description="Disordered" evidence="1">
    <location>
        <begin position="1"/>
        <end position="27"/>
    </location>
</feature>
<dbReference type="InParanoid" id="K3YM79"/>
<protein>
    <submittedName>
        <fullName evidence="2">Uncharacterized protein</fullName>
    </submittedName>
</protein>
<dbReference type="EnsemblPlants" id="KQL00115">
    <property type="protein sequence ID" value="KQL00115"/>
    <property type="gene ID" value="SETIT_015358mg"/>
</dbReference>
<organism evidence="2 3">
    <name type="scientific">Setaria italica</name>
    <name type="common">Foxtail millet</name>
    <name type="synonym">Panicum italicum</name>
    <dbReference type="NCBI Taxonomy" id="4555"/>
    <lineage>
        <taxon>Eukaryota</taxon>
        <taxon>Viridiplantae</taxon>
        <taxon>Streptophyta</taxon>
        <taxon>Embryophyta</taxon>
        <taxon>Tracheophyta</taxon>
        <taxon>Spermatophyta</taxon>
        <taxon>Magnoliopsida</taxon>
        <taxon>Liliopsida</taxon>
        <taxon>Poales</taxon>
        <taxon>Poaceae</taxon>
        <taxon>PACMAD clade</taxon>
        <taxon>Panicoideae</taxon>
        <taxon>Panicodae</taxon>
        <taxon>Paniceae</taxon>
        <taxon>Cenchrinae</taxon>
        <taxon>Setaria</taxon>
    </lineage>
</organism>
<dbReference type="Proteomes" id="UP000004995">
    <property type="component" value="Unassembled WGS sequence"/>
</dbReference>
<evidence type="ECO:0000313" key="2">
    <source>
        <dbReference type="EnsemblPlants" id="KQL00115"/>
    </source>
</evidence>
<proteinExistence type="predicted"/>
<dbReference type="EMBL" id="AGNK02003473">
    <property type="status" value="NOT_ANNOTATED_CDS"/>
    <property type="molecule type" value="Genomic_DNA"/>
</dbReference>
<keyword evidence="3" id="KW-1185">Reference proteome</keyword>
<reference evidence="3" key="1">
    <citation type="journal article" date="2012" name="Nat. Biotechnol.">
        <title>Reference genome sequence of the model plant Setaria.</title>
        <authorList>
            <person name="Bennetzen J.L."/>
            <person name="Schmutz J."/>
            <person name="Wang H."/>
            <person name="Percifield R."/>
            <person name="Hawkins J."/>
            <person name="Pontaroli A.C."/>
            <person name="Estep M."/>
            <person name="Feng L."/>
            <person name="Vaughn J.N."/>
            <person name="Grimwood J."/>
            <person name="Jenkins J."/>
            <person name="Barry K."/>
            <person name="Lindquist E."/>
            <person name="Hellsten U."/>
            <person name="Deshpande S."/>
            <person name="Wang X."/>
            <person name="Wu X."/>
            <person name="Mitros T."/>
            <person name="Triplett J."/>
            <person name="Yang X."/>
            <person name="Ye C.Y."/>
            <person name="Mauro-Herrera M."/>
            <person name="Wang L."/>
            <person name="Li P."/>
            <person name="Sharma M."/>
            <person name="Sharma R."/>
            <person name="Ronald P.C."/>
            <person name="Panaud O."/>
            <person name="Kellogg E.A."/>
            <person name="Brutnell T.P."/>
            <person name="Doust A.N."/>
            <person name="Tuskan G.A."/>
            <person name="Rokhsar D."/>
            <person name="Devos K.M."/>
        </authorList>
    </citation>
    <scope>NUCLEOTIDE SEQUENCE [LARGE SCALE GENOMIC DNA]</scope>
    <source>
        <strain evidence="3">cv. Yugu1</strain>
    </source>
</reference>
<name>K3YM79_SETIT</name>
<sequence length="114" mass="12965">MHTNEDLPANVPSHGLAETSQAPITPIQGPITQSRARKLQQEVNYLLTKFDYNTNENFILPKRSTFVLLRFTHIGAAAGPKETSYTEKETSYRLLRSEPCSKRHTHKLVKIHHA</sequence>
<dbReference type="Gramene" id="KQL00115">
    <property type="protein sequence ID" value="KQL00115"/>
    <property type="gene ID" value="SETIT_015358mg"/>
</dbReference>
<evidence type="ECO:0000313" key="3">
    <source>
        <dbReference type="Proteomes" id="UP000004995"/>
    </source>
</evidence>
<dbReference type="AlphaFoldDB" id="K3YM79"/>
<evidence type="ECO:0000256" key="1">
    <source>
        <dbReference type="SAM" id="MobiDB-lite"/>
    </source>
</evidence>